<feature type="compositionally biased region" description="Polar residues" evidence="1">
    <location>
        <begin position="65"/>
        <end position="75"/>
    </location>
</feature>
<evidence type="ECO:0000256" key="1">
    <source>
        <dbReference type="SAM" id="MobiDB-lite"/>
    </source>
</evidence>
<keyword evidence="3" id="KW-1185">Reference proteome</keyword>
<evidence type="ECO:0000313" key="2">
    <source>
        <dbReference type="EMBL" id="GMH25851.1"/>
    </source>
</evidence>
<protein>
    <submittedName>
        <fullName evidence="2">Uncharacterized protein</fullName>
    </submittedName>
</protein>
<reference evidence="2" key="1">
    <citation type="submission" date="2023-05" db="EMBL/GenBank/DDBJ databases">
        <title>Nepenthes gracilis genome sequencing.</title>
        <authorList>
            <person name="Fukushima K."/>
        </authorList>
    </citation>
    <scope>NUCLEOTIDE SEQUENCE</scope>
    <source>
        <strain evidence="2">SING2019-196</strain>
    </source>
</reference>
<name>A0AAD3TBU8_NEPGR</name>
<evidence type="ECO:0000313" key="3">
    <source>
        <dbReference type="Proteomes" id="UP001279734"/>
    </source>
</evidence>
<organism evidence="2 3">
    <name type="scientific">Nepenthes gracilis</name>
    <name type="common">Slender pitcher plant</name>
    <dbReference type="NCBI Taxonomy" id="150966"/>
    <lineage>
        <taxon>Eukaryota</taxon>
        <taxon>Viridiplantae</taxon>
        <taxon>Streptophyta</taxon>
        <taxon>Embryophyta</taxon>
        <taxon>Tracheophyta</taxon>
        <taxon>Spermatophyta</taxon>
        <taxon>Magnoliopsida</taxon>
        <taxon>eudicotyledons</taxon>
        <taxon>Gunneridae</taxon>
        <taxon>Pentapetalae</taxon>
        <taxon>Caryophyllales</taxon>
        <taxon>Nepenthaceae</taxon>
        <taxon>Nepenthes</taxon>
    </lineage>
</organism>
<dbReference type="Proteomes" id="UP001279734">
    <property type="component" value="Unassembled WGS sequence"/>
</dbReference>
<feature type="region of interest" description="Disordered" evidence="1">
    <location>
        <begin position="1"/>
        <end position="28"/>
    </location>
</feature>
<accession>A0AAD3TBU8</accession>
<gene>
    <name evidence="2" type="ORF">Nepgr_027694</name>
</gene>
<sequence>MVNARTHVSALARENATPGNDPRLDSQGEEWQAHLIQAINMRMDYMSEALKTLYKQLGHAKSDAHSSATHTPTSQRNKRKKKPTDRRKQLHDQVEVFSNETEGGRSRLEGQVGPKFFDDSLEQ</sequence>
<proteinExistence type="predicted"/>
<dbReference type="EMBL" id="BSYO01000030">
    <property type="protein sequence ID" value="GMH25851.1"/>
    <property type="molecule type" value="Genomic_DNA"/>
</dbReference>
<feature type="region of interest" description="Disordered" evidence="1">
    <location>
        <begin position="57"/>
        <end position="123"/>
    </location>
</feature>
<feature type="compositionally biased region" description="Basic residues" evidence="1">
    <location>
        <begin position="76"/>
        <end position="85"/>
    </location>
</feature>
<dbReference type="AlphaFoldDB" id="A0AAD3TBU8"/>
<comment type="caution">
    <text evidence="2">The sequence shown here is derived from an EMBL/GenBank/DDBJ whole genome shotgun (WGS) entry which is preliminary data.</text>
</comment>